<dbReference type="InterPro" id="IPR036526">
    <property type="entry name" value="C-N_Hydrolase_sf"/>
</dbReference>
<dbReference type="GO" id="GO:0006528">
    <property type="term" value="P:asparagine metabolic process"/>
    <property type="evidence" value="ECO:0007669"/>
    <property type="project" value="TreeGrafter"/>
</dbReference>
<evidence type="ECO:0000313" key="5">
    <source>
        <dbReference type="Proteomes" id="UP000192731"/>
    </source>
</evidence>
<dbReference type="GO" id="GO:0006541">
    <property type="term" value="P:glutamine metabolic process"/>
    <property type="evidence" value="ECO:0007669"/>
    <property type="project" value="TreeGrafter"/>
</dbReference>
<dbReference type="STRING" id="656914.SAMN00017405_1419"/>
<dbReference type="GO" id="GO:0006107">
    <property type="term" value="P:oxaloacetate metabolic process"/>
    <property type="evidence" value="ECO:0007669"/>
    <property type="project" value="TreeGrafter"/>
</dbReference>
<evidence type="ECO:0000313" key="4">
    <source>
        <dbReference type="EMBL" id="SMB91096.1"/>
    </source>
</evidence>
<dbReference type="PANTHER" id="PTHR23088:SF30">
    <property type="entry name" value="OMEGA-AMIDASE NIT2"/>
    <property type="match status" value="1"/>
</dbReference>
<dbReference type="Proteomes" id="UP000192731">
    <property type="component" value="Unassembled WGS sequence"/>
</dbReference>
<dbReference type="Pfam" id="PF00795">
    <property type="entry name" value="CN_hydrolase"/>
    <property type="match status" value="1"/>
</dbReference>
<dbReference type="RefSeq" id="WP_084053229.1">
    <property type="nucleotide sequence ID" value="NZ_FWWT01000017.1"/>
</dbReference>
<dbReference type="OrthoDB" id="9811121at2"/>
<proteinExistence type="inferred from homology"/>
<keyword evidence="5" id="KW-1185">Reference proteome</keyword>
<evidence type="ECO:0000259" key="3">
    <source>
        <dbReference type="PROSITE" id="PS50263"/>
    </source>
</evidence>
<dbReference type="GO" id="GO:0050152">
    <property type="term" value="F:omega-amidase activity"/>
    <property type="evidence" value="ECO:0007669"/>
    <property type="project" value="TreeGrafter"/>
</dbReference>
<organism evidence="4 5">
    <name type="scientific">Desulfonispora thiosulfatigenes DSM 11270</name>
    <dbReference type="NCBI Taxonomy" id="656914"/>
    <lineage>
        <taxon>Bacteria</taxon>
        <taxon>Bacillati</taxon>
        <taxon>Bacillota</taxon>
        <taxon>Clostridia</taxon>
        <taxon>Eubacteriales</taxon>
        <taxon>Peptococcaceae</taxon>
        <taxon>Desulfonispora</taxon>
    </lineage>
</organism>
<gene>
    <name evidence="4" type="ORF">SAMN00017405_1419</name>
</gene>
<dbReference type="AlphaFoldDB" id="A0A1W1VCP9"/>
<dbReference type="SUPFAM" id="SSF56317">
    <property type="entry name" value="Carbon-nitrogen hydrolase"/>
    <property type="match status" value="1"/>
</dbReference>
<evidence type="ECO:0000256" key="1">
    <source>
        <dbReference type="ARBA" id="ARBA00010613"/>
    </source>
</evidence>
<dbReference type="InterPro" id="IPR003010">
    <property type="entry name" value="C-N_Hydrolase"/>
</dbReference>
<dbReference type="EMBL" id="FWWT01000017">
    <property type="protein sequence ID" value="SMB91096.1"/>
    <property type="molecule type" value="Genomic_DNA"/>
</dbReference>
<sequence>MELKIGLIQMKTVDSKEENLMKAEKMIKEAVGKGANFIVLPEMFNCPYETSNFIHYAEEERGRTWGFLAKIAKENNIYLVGGSIPEIEGDKTYNTSYVFNNTGAQIAKHRKIHLFDIDVVGGQKFKESDTLTSGNDLAIFVTPFGKMAVIICYDLRFPELSRLLVQKGVKLIIVPASFNMTTGPLHWELLFRARAVDNQVYMIGAAGARNYDSSYIGYGNSLIVDPFGKITDKLTEREEILVTEIDIAQVEAIRNQIPVLKHLRHDLYELIYKK</sequence>
<reference evidence="4 5" key="1">
    <citation type="submission" date="2017-04" db="EMBL/GenBank/DDBJ databases">
        <authorList>
            <person name="Afonso C.L."/>
            <person name="Miller P.J."/>
            <person name="Scott M.A."/>
            <person name="Spackman E."/>
            <person name="Goraichik I."/>
            <person name="Dimitrov K.M."/>
            <person name="Suarez D.L."/>
            <person name="Swayne D.E."/>
        </authorList>
    </citation>
    <scope>NUCLEOTIDE SEQUENCE [LARGE SCALE GENOMIC DNA]</scope>
    <source>
        <strain evidence="4 5">DSM 11270</strain>
    </source>
</reference>
<dbReference type="CDD" id="cd07572">
    <property type="entry name" value="nit"/>
    <property type="match status" value="1"/>
</dbReference>
<evidence type="ECO:0000256" key="2">
    <source>
        <dbReference type="ARBA" id="ARBA00022801"/>
    </source>
</evidence>
<comment type="similarity">
    <text evidence="1">Belongs to the carbon-nitrogen hydrolase superfamily. NIT1/NIT2 family.</text>
</comment>
<feature type="domain" description="CN hydrolase" evidence="3">
    <location>
        <begin position="3"/>
        <end position="247"/>
    </location>
</feature>
<dbReference type="Gene3D" id="3.60.110.10">
    <property type="entry name" value="Carbon-nitrogen hydrolase"/>
    <property type="match status" value="1"/>
</dbReference>
<dbReference type="InterPro" id="IPR001110">
    <property type="entry name" value="UPF0012_CS"/>
</dbReference>
<accession>A0A1W1VCP9</accession>
<dbReference type="PROSITE" id="PS50263">
    <property type="entry name" value="CN_HYDROLASE"/>
    <property type="match status" value="1"/>
</dbReference>
<keyword evidence="2 4" id="KW-0378">Hydrolase</keyword>
<dbReference type="InterPro" id="IPR045254">
    <property type="entry name" value="Nit1/2_C-N_Hydrolase"/>
</dbReference>
<dbReference type="PANTHER" id="PTHR23088">
    <property type="entry name" value="NITRILASE-RELATED"/>
    <property type="match status" value="1"/>
</dbReference>
<name>A0A1W1VCP9_DESTI</name>
<dbReference type="PROSITE" id="PS01227">
    <property type="entry name" value="UPF0012"/>
    <property type="match status" value="1"/>
</dbReference>
<protein>
    <submittedName>
        <fullName evidence="4">Predicted amidohydrolase</fullName>
    </submittedName>
</protein>